<dbReference type="GO" id="GO:0051131">
    <property type="term" value="P:chaperone-mediated protein complex assembly"/>
    <property type="evidence" value="ECO:0007669"/>
    <property type="project" value="TreeGrafter"/>
</dbReference>
<gene>
    <name evidence="4" type="ORF">PC117_g23523</name>
</gene>
<comment type="caution">
    <text evidence="4">The sequence shown here is derived from an EMBL/GenBank/DDBJ whole genome shotgun (WGS) entry which is preliminary data.</text>
</comment>
<dbReference type="Gene3D" id="1.10.287.370">
    <property type="match status" value="1"/>
</dbReference>
<feature type="signal peptide" evidence="3">
    <location>
        <begin position="1"/>
        <end position="21"/>
    </location>
</feature>
<accession>A0A8T1B2X4</accession>
<dbReference type="PANTHER" id="PTHR21431">
    <property type="entry name" value="PREFOLDIN SUBUNIT 6"/>
    <property type="match status" value="1"/>
</dbReference>
<keyword evidence="2" id="KW-0143">Chaperone</keyword>
<keyword evidence="3" id="KW-0732">Signal</keyword>
<evidence type="ECO:0000256" key="2">
    <source>
        <dbReference type="ARBA" id="ARBA00023186"/>
    </source>
</evidence>
<organism evidence="4 5">
    <name type="scientific">Phytophthora cactorum</name>
    <dbReference type="NCBI Taxonomy" id="29920"/>
    <lineage>
        <taxon>Eukaryota</taxon>
        <taxon>Sar</taxon>
        <taxon>Stramenopiles</taxon>
        <taxon>Oomycota</taxon>
        <taxon>Peronosporomycetes</taxon>
        <taxon>Peronosporales</taxon>
        <taxon>Peronosporaceae</taxon>
        <taxon>Phytophthora</taxon>
    </lineage>
</organism>
<proteinExistence type="inferred from homology"/>
<dbReference type="GO" id="GO:0016272">
    <property type="term" value="C:prefoldin complex"/>
    <property type="evidence" value="ECO:0007669"/>
    <property type="project" value="TreeGrafter"/>
</dbReference>
<dbReference type="EMBL" id="RCMK01001437">
    <property type="protein sequence ID" value="KAG2894272.1"/>
    <property type="molecule type" value="Genomic_DNA"/>
</dbReference>
<dbReference type="GO" id="GO:0005737">
    <property type="term" value="C:cytoplasm"/>
    <property type="evidence" value="ECO:0007669"/>
    <property type="project" value="TreeGrafter"/>
</dbReference>
<sequence length="265" mass="30566">MLPRIAFGILVAMVVTHCTEAQGVLTFWDGVNFTGQKMQIHRWFMGQTCYNDHVRQPSSITWENLPTTGFFDGQSKIAFYTKEGCKGTVRAWFTTEKDFPTYLTMDGINDNIHSFMLWQLSEKPRVYDHPNESLTSLVTPLGHVTKKPTQAFDRHLKSSSFAEVGCEKQARVRGFCRRHTKENYPRAPYEERAAVSAHLVNTMMKQVPATLREMYVQQANENGMVKKKLKLLDHYKLVGAVLIKQDWDEAKSNIIKRLKFIENEL</sequence>
<reference evidence="4" key="1">
    <citation type="submission" date="2018-10" db="EMBL/GenBank/DDBJ databases">
        <title>Effector identification in a new, highly contiguous assembly of the strawberry crown rot pathogen Phytophthora cactorum.</title>
        <authorList>
            <person name="Armitage A.D."/>
            <person name="Nellist C.F."/>
            <person name="Bates H."/>
            <person name="Vickerstaff R.J."/>
            <person name="Harrison R.J."/>
        </authorList>
    </citation>
    <scope>NUCLEOTIDE SEQUENCE</scope>
    <source>
        <strain evidence="4">4040</strain>
    </source>
</reference>
<protein>
    <submittedName>
        <fullName evidence="4">Uncharacterized protein</fullName>
    </submittedName>
</protein>
<dbReference type="CDD" id="cd23161">
    <property type="entry name" value="Prefoldin_6"/>
    <property type="match status" value="1"/>
</dbReference>
<evidence type="ECO:0000256" key="1">
    <source>
        <dbReference type="ARBA" id="ARBA00008045"/>
    </source>
</evidence>
<dbReference type="GO" id="GO:0051087">
    <property type="term" value="F:protein-folding chaperone binding"/>
    <property type="evidence" value="ECO:0007669"/>
    <property type="project" value="TreeGrafter"/>
</dbReference>
<evidence type="ECO:0000313" key="4">
    <source>
        <dbReference type="EMBL" id="KAG2894272.1"/>
    </source>
</evidence>
<feature type="chain" id="PRO_5035907610" evidence="3">
    <location>
        <begin position="22"/>
        <end position="265"/>
    </location>
</feature>
<dbReference type="VEuPathDB" id="FungiDB:PC110_g4181"/>
<dbReference type="GO" id="GO:0006457">
    <property type="term" value="P:protein folding"/>
    <property type="evidence" value="ECO:0007669"/>
    <property type="project" value="TreeGrafter"/>
</dbReference>
<evidence type="ECO:0000313" key="5">
    <source>
        <dbReference type="Proteomes" id="UP000736787"/>
    </source>
</evidence>
<evidence type="ECO:0000256" key="3">
    <source>
        <dbReference type="SAM" id="SignalP"/>
    </source>
</evidence>
<dbReference type="AlphaFoldDB" id="A0A8T1B2X4"/>
<dbReference type="Proteomes" id="UP000736787">
    <property type="component" value="Unassembled WGS sequence"/>
</dbReference>
<dbReference type="PANTHER" id="PTHR21431:SF0">
    <property type="entry name" value="PREFOLDIN SUBUNIT 6"/>
    <property type="match status" value="1"/>
</dbReference>
<comment type="similarity">
    <text evidence="1">Belongs to the prefoldin subunit beta family.</text>
</comment>
<dbReference type="SUPFAM" id="SSF46579">
    <property type="entry name" value="Prefoldin"/>
    <property type="match status" value="1"/>
</dbReference>
<dbReference type="InterPro" id="IPR009053">
    <property type="entry name" value="Prefoldin"/>
</dbReference>
<name>A0A8T1B2X4_9STRA</name>
<dbReference type="VEuPathDB" id="FungiDB:PC110_g21212"/>